<feature type="compositionally biased region" description="Polar residues" evidence="1">
    <location>
        <begin position="118"/>
        <end position="129"/>
    </location>
</feature>
<feature type="region of interest" description="Disordered" evidence="1">
    <location>
        <begin position="97"/>
        <end position="138"/>
    </location>
</feature>
<dbReference type="AlphaFoldDB" id="A0A6U1GF28"/>
<feature type="compositionally biased region" description="Basic and acidic residues" evidence="1">
    <location>
        <begin position="1"/>
        <end position="13"/>
    </location>
</feature>
<evidence type="ECO:0000256" key="1">
    <source>
        <dbReference type="SAM" id="MobiDB-lite"/>
    </source>
</evidence>
<evidence type="ECO:0000313" key="2">
    <source>
        <dbReference type="EMBL" id="CAD9205565.1"/>
    </source>
</evidence>
<evidence type="ECO:0000313" key="3">
    <source>
        <dbReference type="EMBL" id="CAD9205569.1"/>
    </source>
</evidence>
<feature type="compositionally biased region" description="Basic and acidic residues" evidence="1">
    <location>
        <begin position="66"/>
        <end position="84"/>
    </location>
</feature>
<reference evidence="3" key="1">
    <citation type="submission" date="2021-01" db="EMBL/GenBank/DDBJ databases">
        <authorList>
            <person name="Corre E."/>
            <person name="Pelletier E."/>
            <person name="Niang G."/>
            <person name="Scheremetjew M."/>
            <person name="Finn R."/>
            <person name="Kale V."/>
            <person name="Holt S."/>
            <person name="Cochrane G."/>
            <person name="Meng A."/>
            <person name="Brown T."/>
            <person name="Cohen L."/>
        </authorList>
    </citation>
    <scope>NUCLEOTIDE SEQUENCE</scope>
    <source>
        <strain evidence="3">PLY429</strain>
    </source>
</reference>
<feature type="region of interest" description="Disordered" evidence="1">
    <location>
        <begin position="626"/>
        <end position="677"/>
    </location>
</feature>
<dbReference type="EMBL" id="HBGG01015281">
    <property type="protein sequence ID" value="CAD9205569.1"/>
    <property type="molecule type" value="Transcribed_RNA"/>
</dbReference>
<dbReference type="EMBL" id="HBGG01015270">
    <property type="protein sequence ID" value="CAD9205565.1"/>
    <property type="molecule type" value="Transcribed_RNA"/>
</dbReference>
<feature type="compositionally biased region" description="Low complexity" evidence="1">
    <location>
        <begin position="656"/>
        <end position="669"/>
    </location>
</feature>
<gene>
    <name evidence="2" type="ORF">TCHU04912_LOCUS7801</name>
    <name evidence="3" type="ORF">TCHU04912_LOCUS7805</name>
</gene>
<protein>
    <submittedName>
        <fullName evidence="3">Uncharacterized protein</fullName>
    </submittedName>
</protein>
<name>A0A6U1GF28_9CHLO</name>
<feature type="compositionally biased region" description="Low complexity" evidence="1">
    <location>
        <begin position="48"/>
        <end position="60"/>
    </location>
</feature>
<feature type="region of interest" description="Disordered" evidence="1">
    <location>
        <begin position="1"/>
        <end position="84"/>
    </location>
</feature>
<organism evidence="3">
    <name type="scientific">Tetraselmis chuii</name>
    <dbReference type="NCBI Taxonomy" id="63592"/>
    <lineage>
        <taxon>Eukaryota</taxon>
        <taxon>Viridiplantae</taxon>
        <taxon>Chlorophyta</taxon>
        <taxon>core chlorophytes</taxon>
        <taxon>Chlorodendrophyceae</taxon>
        <taxon>Chlorodendrales</taxon>
        <taxon>Chlorodendraceae</taxon>
        <taxon>Tetraselmis</taxon>
    </lineage>
</organism>
<proteinExistence type="predicted"/>
<accession>A0A6U1GF28</accession>
<sequence>MAARTERWEEASSHSRPQMMARKRVNGKSSANGVGATKDGSKRSGMWAKLQKGAQAKAAGSVIDALQKRDALSLKAGVEERRRRREEIAAEWGREQTREMSLLVPPPPELPDEEIPTRSAQLKSRSRGPTANGEIDPGTKQELEQFEQLEAAVAEHEDFHWSGGFGTLSKRRHDGRVVWKAVCDANEVAFDEEQATELEEQARKTSEVARTLGSRMDEDPVNRGLKAKFMRSVEELHAQRPYFQTADPSALKVRHRRMPWQRATGDADDRPRSPPAWRLEDSIFSQRAKESDAKSFLTPPKLARMQVEMDWSRVIAKSRFQKLLRKAMGHSGIEECNNEAFKQDLSELEDMVLLRYPTIRSAFYYYCARGTGIGEVSFSLLPNQWTTFCRETGITDPVSAYCSQGNLQSLFIATNFEEGGAMSREEDVENDDNALMRFEWVEILIRVAIEKYIKDKQATNDVREAFVMLCDENLSQLPRDAVLDCNEFRQQRLYTPAVDSVLREHHSLLKALFKVYKARDSAKWFGMEHWVAFLDSVGLVGSRSNIGLTHAKLLFMWSQMDVVDELRRRQRVVGWSFTDFLEGIARLADVMQLPTPAELEDMRKTSGFKLPGKLAYWEYLGPVSRPRTRPTTATGDGERKNGDIVLSANEGPGSFSSTTAAPPLASSALGDGASPSRPLEEKLDALLNLLVAGLSEVWNVEGVDSARLAERLTTMATFLSGGIEIGH</sequence>